<evidence type="ECO:0000313" key="2">
    <source>
        <dbReference type="EMBL" id="KAK7006287.1"/>
    </source>
</evidence>
<feature type="region of interest" description="Disordered" evidence="1">
    <location>
        <begin position="835"/>
        <end position="861"/>
    </location>
</feature>
<keyword evidence="3" id="KW-1185">Reference proteome</keyword>
<feature type="compositionally biased region" description="Basic and acidic residues" evidence="1">
    <location>
        <begin position="957"/>
        <end position="973"/>
    </location>
</feature>
<accession>A0AAW0ABA5</accession>
<feature type="compositionally biased region" description="Basic and acidic residues" evidence="1">
    <location>
        <begin position="7"/>
        <end position="25"/>
    </location>
</feature>
<dbReference type="Proteomes" id="UP001362999">
    <property type="component" value="Unassembled WGS sequence"/>
</dbReference>
<evidence type="ECO:0000313" key="3">
    <source>
        <dbReference type="Proteomes" id="UP001362999"/>
    </source>
</evidence>
<comment type="caution">
    <text evidence="2">The sequence shown here is derived from an EMBL/GenBank/DDBJ whole genome shotgun (WGS) entry which is preliminary data.</text>
</comment>
<protein>
    <submittedName>
        <fullName evidence="2">Uncharacterized protein</fullName>
    </submittedName>
</protein>
<organism evidence="2 3">
    <name type="scientific">Favolaschia claudopus</name>
    <dbReference type="NCBI Taxonomy" id="2862362"/>
    <lineage>
        <taxon>Eukaryota</taxon>
        <taxon>Fungi</taxon>
        <taxon>Dikarya</taxon>
        <taxon>Basidiomycota</taxon>
        <taxon>Agaricomycotina</taxon>
        <taxon>Agaricomycetes</taxon>
        <taxon>Agaricomycetidae</taxon>
        <taxon>Agaricales</taxon>
        <taxon>Marasmiineae</taxon>
        <taxon>Mycenaceae</taxon>
        <taxon>Favolaschia</taxon>
    </lineage>
</organism>
<feature type="region of interest" description="Disordered" evidence="1">
    <location>
        <begin position="1"/>
        <end position="25"/>
    </location>
</feature>
<dbReference type="EMBL" id="JAWWNJ010000076">
    <property type="protein sequence ID" value="KAK7006287.1"/>
    <property type="molecule type" value="Genomic_DNA"/>
</dbReference>
<evidence type="ECO:0000256" key="1">
    <source>
        <dbReference type="SAM" id="MobiDB-lite"/>
    </source>
</evidence>
<dbReference type="AlphaFoldDB" id="A0AAW0ABA5"/>
<proteinExistence type="predicted"/>
<name>A0AAW0ABA5_9AGAR</name>
<feature type="region of interest" description="Disordered" evidence="1">
    <location>
        <begin position="932"/>
        <end position="973"/>
    </location>
</feature>
<sequence>MGGGRKRAQDLASRRWRVKGEEGGGGKERMVDLVLLKDSRGCLRTRSKPRERESIQAAATELGLGDNVVLKFKLQASDELPQLSHQQSNTVFKETDLEVIRQGQRKSEASRKRGSPKAHRAWAESLQRNEVRGADENGVDGIIDIESEIGNSEHCLSPPPSSIPAAPSSGLWGSSLYLPRSTTSADTSVCAHFEKTGSGLAVPQPSDSGISQSIFNEYAWRRGRFWSDWSCVVTGRIPVPRRLPQFPFLPIEWRGLPKFSRRSVDPAECAEDLVILIALEGRGKAIKFCALSFTMYFYCDSFNRASVSNSLEYLKAVLAIHLVTSRDAHLDCLAAKIDLNNERWLAFVEVRLSSFVQTPNLGLLSTVCPSCLGWVNLVQAARTFRLEHRNYAGFVSGQTYTRLNRARVRFMVYRNYADAATLPLCIQSPVYFVLTPKLCYYRRSPRYTFICSIDSTFSLSSMNIDNTYFKFTGFSTRSTRFVTRLLRLWALHLQFKSECTLHNSSLQKHARAELHLNTVRYARDLGSASSRFKFPTSRSSPPFPAANARADARFPREFWGAAVTISAFVGAEQGGDIGGGVASILPAPACEAASVCVSGRGRTHLLTCVLGIFLAVRARRRRRERGLEFGAQARAVAELGRGAERGSVTDLHSPPPHKRLLADACLQNPSPWHCASLSAWIATGAGRVVGDDLALTRAEVELGWVERWASIAAGFGGMELAGGRATSGRQCRRRWCCFCVSINAPNGRDDFGEGVGVGIEWSRVARALSAGVIGKERGGGGDWLKWGGALLLRVDVGYAKECGNDGGASRPGEGVFARRDVVSGRREQWAATLMAPSLSEDKKKTNNAPQPSERSLAGSLKHVGENGVAGVVGDIEKLCLCLHHQHTQTPQLSHNVRCRKYARGAFISESTCTARYKRGSILKEMKSESPLALRRTVTNSDRRKVNAPAMDATPTRDPQKRRDRSGVEKPVHP</sequence>
<gene>
    <name evidence="2" type="ORF">R3P38DRAFT_2794030</name>
</gene>
<reference evidence="2 3" key="1">
    <citation type="journal article" date="2024" name="J Genomics">
        <title>Draft genome sequencing and assembly of Favolaschia claudopus CIRM-BRFM 2984 isolated from oak limbs.</title>
        <authorList>
            <person name="Navarro D."/>
            <person name="Drula E."/>
            <person name="Chaduli D."/>
            <person name="Cazenave R."/>
            <person name="Ahrendt S."/>
            <person name="Wang J."/>
            <person name="Lipzen A."/>
            <person name="Daum C."/>
            <person name="Barry K."/>
            <person name="Grigoriev I.V."/>
            <person name="Favel A."/>
            <person name="Rosso M.N."/>
            <person name="Martin F."/>
        </authorList>
    </citation>
    <scope>NUCLEOTIDE SEQUENCE [LARGE SCALE GENOMIC DNA]</scope>
    <source>
        <strain evidence="2 3">CIRM-BRFM 2984</strain>
    </source>
</reference>